<evidence type="ECO:0000313" key="1">
    <source>
        <dbReference type="EMBL" id="TYC13713.1"/>
    </source>
</evidence>
<reference evidence="1 2" key="1">
    <citation type="submission" date="2019-08" db="EMBL/GenBank/DDBJ databases">
        <title>Actinomadura sp. nov. CYP1-5 isolated from mountain soil.</title>
        <authorList>
            <person name="Songsumanus A."/>
            <person name="Kuncharoen N."/>
            <person name="Kudo T."/>
            <person name="Yuki M."/>
            <person name="Igarashi Y."/>
            <person name="Tanasupawat S."/>
        </authorList>
    </citation>
    <scope>NUCLEOTIDE SEQUENCE [LARGE SCALE GENOMIC DNA]</scope>
    <source>
        <strain evidence="1 2">GKU157</strain>
    </source>
</reference>
<dbReference type="Proteomes" id="UP000322634">
    <property type="component" value="Unassembled WGS sequence"/>
</dbReference>
<dbReference type="Pfam" id="PF14042">
    <property type="entry name" value="DUF4247"/>
    <property type="match status" value="1"/>
</dbReference>
<comment type="caution">
    <text evidence="1">The sequence shown here is derived from an EMBL/GenBank/DDBJ whole genome shotgun (WGS) entry which is preliminary data.</text>
</comment>
<dbReference type="AlphaFoldDB" id="A0A5D0U7J4"/>
<dbReference type="OrthoDB" id="4546889at2"/>
<evidence type="ECO:0000313" key="2">
    <source>
        <dbReference type="Proteomes" id="UP000322634"/>
    </source>
</evidence>
<proteinExistence type="predicted"/>
<dbReference type="InterPro" id="IPR025341">
    <property type="entry name" value="DUF4247"/>
</dbReference>
<name>A0A5D0U7J4_9ACTN</name>
<keyword evidence="2" id="KW-1185">Reference proteome</keyword>
<organism evidence="1 2">
    <name type="scientific">Actinomadura syzygii</name>
    <dbReference type="NCBI Taxonomy" id="1427538"/>
    <lineage>
        <taxon>Bacteria</taxon>
        <taxon>Bacillati</taxon>
        <taxon>Actinomycetota</taxon>
        <taxon>Actinomycetes</taxon>
        <taxon>Streptosporangiales</taxon>
        <taxon>Thermomonosporaceae</taxon>
        <taxon>Actinomadura</taxon>
    </lineage>
</organism>
<gene>
    <name evidence="1" type="ORF">FXF65_18735</name>
</gene>
<dbReference type="RefSeq" id="WP_148351260.1">
    <property type="nucleotide sequence ID" value="NZ_JBHSBF010000010.1"/>
</dbReference>
<protein>
    <submittedName>
        <fullName evidence="1">DUF4247 domain-containing protein</fullName>
    </submittedName>
</protein>
<dbReference type="EMBL" id="VSFF01000007">
    <property type="protein sequence ID" value="TYC13713.1"/>
    <property type="molecule type" value="Genomic_DNA"/>
</dbReference>
<sequence length="144" mass="14897">MNSRHRVIGGAAAAVLTVLALGGCGTSQSSWIADKYSRAGAGTYRSPKSPPIVAGEINRKFKSIDRVDDMALRGAAGGIFLRYPKLVVGVLPDGTGSRITVDQPRGGYNRYYSHVGGRWASPGTNGWTSGGIASFRGGGPGSGK</sequence>
<dbReference type="PROSITE" id="PS51257">
    <property type="entry name" value="PROKAR_LIPOPROTEIN"/>
    <property type="match status" value="1"/>
</dbReference>
<accession>A0A5D0U7J4</accession>